<dbReference type="PROSITE" id="PS50181">
    <property type="entry name" value="FBOX"/>
    <property type="match status" value="1"/>
</dbReference>
<dbReference type="Pfam" id="PF01827">
    <property type="entry name" value="FTH"/>
    <property type="match status" value="2"/>
</dbReference>
<sequence length="821" mass="96621">MVDLPLNSPIDIRAHILYYAYQRYSIKKSYSNYKKLCIKFGKQAISFEEYEFLFMQYLGVDERELPDIRGCILSNVINGKSAEKSIDDLCDAFKNHKIDKEDHDYWHRRFENGHLFTRVTFSDFPEDVISEIVERCDIKSYLNLRNVSHGFRTVIDQQPPPCTHIQVHCGGDRMKIYVDYALIADSDNHYSNLRMKAFLKRMHGSLTLLLRNSKLRLKYFAFYANAASRETYLYTKVVISLLNSLNRKIHVERCLIRVESESDLIRILQCFKPGTLGKIEEYSNFPLSNQIAEMDQWKQAKNLVLEGYFFPPIGHLLHFSTIEFRYYSNSLEDVIKLCEVILKNISNWINFTHFKIGTGYILDTKTIKRVLNLQPTASPQIYTIPNSNLVIQFKRELRRLIVYDISQWKTIDKSFKIYEKLRKVLGNEAISYDNYEYWFNRYLKENYYSPYKSSPPFVPDLEVCILADVIDGKSIENSYRDLCEAFGNNKMDKEYHASCYGTYDSEEHRHALIMAERSKYSNEGLPHTYNDHGLKFSDFPEDVIAEIVDRCVLKSYLNLRSASHSLRAFVDKRPPPCTDIEIICRSDYIQINADNDILVHSGLVELNHSRTCSMDYIEKHVFRELEFVLKNPKLRLKSFRVDFQNHSMFFDMNGSPRKYKKNCCKLLNSLNHEILVERCVIMTEDKKSERRILRCLKPGTLEKLEIENWLRVNEIIRIAQMDQWKQAKHVKITDINDLPIEHFFHFSTFEVNFESISTNDLVRLCDNLSKSINFVSCTIETEHLLDNEEIKNALNLRPSDTPNKYYILRQLNINLIRRGIS</sequence>
<dbReference type="CDD" id="cd22150">
    <property type="entry name" value="F-box_CeFBXA-like"/>
    <property type="match status" value="2"/>
</dbReference>
<dbReference type="PANTHER" id="PTHR23015:SF4">
    <property type="entry name" value="DUF38 DOMAIN-CONTAINING PROTEIN-RELATED"/>
    <property type="match status" value="1"/>
</dbReference>
<dbReference type="GO" id="GO:0045087">
    <property type="term" value="P:innate immune response"/>
    <property type="evidence" value="ECO:0007669"/>
    <property type="project" value="TreeGrafter"/>
</dbReference>
<dbReference type="InterPro" id="IPR002900">
    <property type="entry name" value="DUF38/FTH_CAE_spp"/>
</dbReference>
<dbReference type="InterPro" id="IPR001810">
    <property type="entry name" value="F-box_dom"/>
</dbReference>
<protein>
    <recommendedName>
        <fullName evidence="1">F-box domain-containing protein</fullName>
    </recommendedName>
</protein>
<dbReference type="AlphaFoldDB" id="A0A6A5GJK0"/>
<name>A0A6A5GJK0_CAERE</name>
<dbReference type="CTD" id="9812633"/>
<dbReference type="RefSeq" id="XP_053582910.1">
    <property type="nucleotide sequence ID" value="XM_053733997.1"/>
</dbReference>
<feature type="domain" description="F-box" evidence="1">
    <location>
        <begin position="118"/>
        <end position="157"/>
    </location>
</feature>
<dbReference type="EMBL" id="WUAV01000005">
    <property type="protein sequence ID" value="KAF1754509.1"/>
    <property type="molecule type" value="Genomic_DNA"/>
</dbReference>
<dbReference type="KEGG" id="crq:GCK72_021072"/>
<evidence type="ECO:0000313" key="3">
    <source>
        <dbReference type="Proteomes" id="UP000483820"/>
    </source>
</evidence>
<evidence type="ECO:0000313" key="2">
    <source>
        <dbReference type="EMBL" id="KAF1754509.1"/>
    </source>
</evidence>
<gene>
    <name evidence="2" type="ORF">GCK72_021072</name>
</gene>
<reference evidence="2 3" key="1">
    <citation type="submission" date="2019-12" db="EMBL/GenBank/DDBJ databases">
        <title>Chromosome-level assembly of the Caenorhabditis remanei genome.</title>
        <authorList>
            <person name="Teterina A.A."/>
            <person name="Willis J.H."/>
            <person name="Phillips P.C."/>
        </authorList>
    </citation>
    <scope>NUCLEOTIDE SEQUENCE [LARGE SCALE GENOMIC DNA]</scope>
    <source>
        <strain evidence="2 3">PX506</strain>
        <tissue evidence="2">Whole organism</tissue>
    </source>
</reference>
<dbReference type="GeneID" id="9812633"/>
<dbReference type="SMART" id="SM00256">
    <property type="entry name" value="FBOX"/>
    <property type="match status" value="2"/>
</dbReference>
<dbReference type="Proteomes" id="UP000483820">
    <property type="component" value="Chromosome V"/>
</dbReference>
<dbReference type="Pfam" id="PF17906">
    <property type="entry name" value="HTH_48"/>
    <property type="match status" value="2"/>
</dbReference>
<organism evidence="2 3">
    <name type="scientific">Caenorhabditis remanei</name>
    <name type="common">Caenorhabditis vulgaris</name>
    <dbReference type="NCBI Taxonomy" id="31234"/>
    <lineage>
        <taxon>Eukaryota</taxon>
        <taxon>Metazoa</taxon>
        <taxon>Ecdysozoa</taxon>
        <taxon>Nematoda</taxon>
        <taxon>Chromadorea</taxon>
        <taxon>Rhabditida</taxon>
        <taxon>Rhabditina</taxon>
        <taxon>Rhabditomorpha</taxon>
        <taxon>Rhabditoidea</taxon>
        <taxon>Rhabditidae</taxon>
        <taxon>Peloderinae</taxon>
        <taxon>Caenorhabditis</taxon>
    </lineage>
</organism>
<accession>A0A6A5GJK0</accession>
<dbReference type="InterPro" id="IPR041426">
    <property type="entry name" value="Mos1_HTH"/>
</dbReference>
<evidence type="ECO:0000259" key="1">
    <source>
        <dbReference type="PROSITE" id="PS50181"/>
    </source>
</evidence>
<proteinExistence type="predicted"/>
<comment type="caution">
    <text evidence="2">The sequence shown here is derived from an EMBL/GenBank/DDBJ whole genome shotgun (WGS) entry which is preliminary data.</text>
</comment>
<dbReference type="Pfam" id="PF00646">
    <property type="entry name" value="F-box"/>
    <property type="match status" value="2"/>
</dbReference>
<dbReference type="InterPro" id="IPR040161">
    <property type="entry name" value="FB224"/>
</dbReference>
<dbReference type="PANTHER" id="PTHR23015">
    <property type="entry name" value="UNCHARACTERIZED C.ELEGANS PROTEIN"/>
    <property type="match status" value="1"/>
</dbReference>